<dbReference type="InterPro" id="IPR023827">
    <property type="entry name" value="Peptidase_S8_Asp-AS"/>
</dbReference>
<dbReference type="PROSITE" id="PS51257">
    <property type="entry name" value="PROKAR_LIPOPROTEIN"/>
    <property type="match status" value="1"/>
</dbReference>
<dbReference type="PROSITE" id="PS51892">
    <property type="entry name" value="SUBTILASE"/>
    <property type="match status" value="1"/>
</dbReference>
<keyword evidence="8" id="KW-1133">Transmembrane helix</keyword>
<accession>A0AAW1SF46</accession>
<dbReference type="PANTHER" id="PTHR43806:SF11">
    <property type="entry name" value="CEREVISIN-RELATED"/>
    <property type="match status" value="1"/>
</dbReference>
<evidence type="ECO:0000256" key="1">
    <source>
        <dbReference type="ARBA" id="ARBA00011073"/>
    </source>
</evidence>
<feature type="transmembrane region" description="Helical" evidence="8">
    <location>
        <begin position="460"/>
        <end position="482"/>
    </location>
</feature>
<evidence type="ECO:0000256" key="2">
    <source>
        <dbReference type="ARBA" id="ARBA00022670"/>
    </source>
</evidence>
<evidence type="ECO:0000313" key="11">
    <source>
        <dbReference type="EMBL" id="KAK9844462.1"/>
    </source>
</evidence>
<feature type="region of interest" description="Disordered" evidence="7">
    <location>
        <begin position="122"/>
        <end position="142"/>
    </location>
</feature>
<evidence type="ECO:0000256" key="3">
    <source>
        <dbReference type="ARBA" id="ARBA00022801"/>
    </source>
</evidence>
<keyword evidence="3 5" id="KW-0378">Hydrolase</keyword>
<dbReference type="SUPFAM" id="SSF52743">
    <property type="entry name" value="Subtilisin-like"/>
    <property type="match status" value="1"/>
</dbReference>
<keyword evidence="2 5" id="KW-0645">Protease</keyword>
<dbReference type="PROSITE" id="PS00138">
    <property type="entry name" value="SUBTILASE_SER"/>
    <property type="match status" value="1"/>
</dbReference>
<keyword evidence="8" id="KW-0472">Membrane</keyword>
<evidence type="ECO:0000256" key="4">
    <source>
        <dbReference type="ARBA" id="ARBA00022825"/>
    </source>
</evidence>
<dbReference type="Pfam" id="PF00082">
    <property type="entry name" value="Peptidase_S8"/>
    <property type="match status" value="1"/>
</dbReference>
<dbReference type="InterPro" id="IPR050131">
    <property type="entry name" value="Peptidase_S8_subtilisin-like"/>
</dbReference>
<evidence type="ECO:0000256" key="5">
    <source>
        <dbReference type="PROSITE-ProRule" id="PRU01240"/>
    </source>
</evidence>
<comment type="caution">
    <text evidence="11">The sequence shown here is derived from an EMBL/GenBank/DDBJ whole genome shotgun (WGS) entry which is preliminary data.</text>
</comment>
<dbReference type="InterPro" id="IPR015500">
    <property type="entry name" value="Peptidase_S8_subtilisin-rel"/>
</dbReference>
<evidence type="ECO:0000256" key="9">
    <source>
        <dbReference type="SAM" id="SignalP"/>
    </source>
</evidence>
<name>A0AAW1SF46_9CHLO</name>
<keyword evidence="9" id="KW-0732">Signal</keyword>
<dbReference type="EMBL" id="JALJOS010000001">
    <property type="protein sequence ID" value="KAK9844462.1"/>
    <property type="molecule type" value="Genomic_DNA"/>
</dbReference>
<evidence type="ECO:0000256" key="7">
    <source>
        <dbReference type="SAM" id="MobiDB-lite"/>
    </source>
</evidence>
<feature type="active site" description="Charge relay system" evidence="5">
    <location>
        <position position="372"/>
    </location>
</feature>
<feature type="chain" id="PRO_5043486427" description="Peptidase S8/S53 domain-containing protein" evidence="9">
    <location>
        <begin position="25"/>
        <end position="506"/>
    </location>
</feature>
<dbReference type="Gene3D" id="3.40.50.200">
    <property type="entry name" value="Peptidase S8/S53 domain"/>
    <property type="match status" value="1"/>
</dbReference>
<dbReference type="AlphaFoldDB" id="A0AAW1SF46"/>
<dbReference type="GO" id="GO:0006508">
    <property type="term" value="P:proteolysis"/>
    <property type="evidence" value="ECO:0007669"/>
    <property type="project" value="UniProtKB-KW"/>
</dbReference>
<dbReference type="GO" id="GO:0004252">
    <property type="term" value="F:serine-type endopeptidase activity"/>
    <property type="evidence" value="ECO:0007669"/>
    <property type="project" value="UniProtKB-UniRule"/>
</dbReference>
<feature type="signal peptide" evidence="9">
    <location>
        <begin position="1"/>
        <end position="24"/>
    </location>
</feature>
<evidence type="ECO:0000256" key="8">
    <source>
        <dbReference type="SAM" id="Phobius"/>
    </source>
</evidence>
<dbReference type="PRINTS" id="PR00723">
    <property type="entry name" value="SUBTILISIN"/>
</dbReference>
<gene>
    <name evidence="11" type="ORF">WJX74_002834</name>
</gene>
<dbReference type="PROSITE" id="PS00136">
    <property type="entry name" value="SUBTILASE_ASP"/>
    <property type="match status" value="1"/>
</dbReference>
<keyword evidence="8" id="KW-0812">Transmembrane</keyword>
<reference evidence="11 12" key="1">
    <citation type="journal article" date="2024" name="Nat. Commun.">
        <title>Phylogenomics reveals the evolutionary origins of lichenization in chlorophyte algae.</title>
        <authorList>
            <person name="Puginier C."/>
            <person name="Libourel C."/>
            <person name="Otte J."/>
            <person name="Skaloud P."/>
            <person name="Haon M."/>
            <person name="Grisel S."/>
            <person name="Petersen M."/>
            <person name="Berrin J.G."/>
            <person name="Delaux P.M."/>
            <person name="Dal Grande F."/>
            <person name="Keller J."/>
        </authorList>
    </citation>
    <scope>NUCLEOTIDE SEQUENCE [LARGE SCALE GENOMIC DNA]</scope>
    <source>
        <strain evidence="11 12">SAG 2145</strain>
    </source>
</reference>
<keyword evidence="4 5" id="KW-0720">Serine protease</keyword>
<evidence type="ECO:0000256" key="6">
    <source>
        <dbReference type="RuleBase" id="RU003355"/>
    </source>
</evidence>
<dbReference type="InterPro" id="IPR036852">
    <property type="entry name" value="Peptidase_S8/S53_dom_sf"/>
</dbReference>
<protein>
    <recommendedName>
        <fullName evidence="10">Peptidase S8/S53 domain-containing protein</fullName>
    </recommendedName>
</protein>
<feature type="active site" description="Charge relay system" evidence="5">
    <location>
        <position position="175"/>
    </location>
</feature>
<proteinExistence type="inferred from homology"/>
<feature type="compositionally biased region" description="Low complexity" evidence="7">
    <location>
        <begin position="122"/>
        <end position="132"/>
    </location>
</feature>
<keyword evidence="12" id="KW-1185">Reference proteome</keyword>
<dbReference type="PANTHER" id="PTHR43806">
    <property type="entry name" value="PEPTIDASE S8"/>
    <property type="match status" value="1"/>
</dbReference>
<feature type="active site" description="Charge relay system" evidence="5">
    <location>
        <position position="210"/>
    </location>
</feature>
<organism evidence="11 12">
    <name type="scientific">Apatococcus lobatus</name>
    <dbReference type="NCBI Taxonomy" id="904363"/>
    <lineage>
        <taxon>Eukaryota</taxon>
        <taxon>Viridiplantae</taxon>
        <taxon>Chlorophyta</taxon>
        <taxon>core chlorophytes</taxon>
        <taxon>Trebouxiophyceae</taxon>
        <taxon>Chlorellales</taxon>
        <taxon>Chlorellaceae</taxon>
        <taxon>Apatococcus</taxon>
    </lineage>
</organism>
<dbReference type="InterPro" id="IPR000209">
    <property type="entry name" value="Peptidase_S8/S53_dom"/>
</dbReference>
<feature type="domain" description="Peptidase S8/S53" evidence="10">
    <location>
        <begin position="168"/>
        <end position="413"/>
    </location>
</feature>
<evidence type="ECO:0000313" key="12">
    <source>
        <dbReference type="Proteomes" id="UP001438707"/>
    </source>
</evidence>
<comment type="similarity">
    <text evidence="1 5 6">Belongs to the peptidase S8 family.</text>
</comment>
<dbReference type="InterPro" id="IPR023828">
    <property type="entry name" value="Peptidase_S8_Ser-AS"/>
</dbReference>
<sequence>MDRPPALILLVITLLACGVPQCPGAQAPAMLPSSAPSASRLLSLGYADPGVQVNASQELATGFPPVPAGLTVVSEAPAIGLVVCALDPDVTLSPADFCAKVLLVHPEVSFCEPDTATATISQAASATNATNQRPSASPDDPLFSQQYSLRQVGLPAAWSSAQLFGSTTIHVCVVDTGIDTSDAEFAGSVFNGTAFVGGQQSSDYTDGNSHGSFTAGVVGAASNNGLGVTGAVQRPSLLICRFMDATGSGSLSDAALCFDWCIRQQAAVISCSFGGTTFSQALQAAVQAASAQNVFVATSAGNNGVNSDVVKQYPSAFAQTLPGVMAVAASDASGALWPRSNYGPMSVQIAAPGVSVLGLGLGGVFVTLSGTSMAAPLVAGIAALLFADAGASPSALRQNAVADGIKQAIQATSTRFTASADAAKLNGGSGGVVSVPAAIAAFRSSRAYSAVRKSSISATVVAAFAGIAAGIVVTLLGVVVVIQARQLAERRRDRARVGLVDDGPGA</sequence>
<dbReference type="Proteomes" id="UP001438707">
    <property type="component" value="Unassembled WGS sequence"/>
</dbReference>
<evidence type="ECO:0000259" key="10">
    <source>
        <dbReference type="Pfam" id="PF00082"/>
    </source>
</evidence>